<dbReference type="HOGENOM" id="CLU_2264068_0_0_1"/>
<evidence type="ECO:0000313" key="1">
    <source>
        <dbReference type="EMBL" id="KIK58452.1"/>
    </source>
</evidence>
<dbReference type="AlphaFoldDB" id="A0A0D0CJD2"/>
<sequence>MQFINDMETHIGSKWTLPCDGLGSGGLVKEGEHIERDWSTAGTINGSNNTNNGGGGVGTMSLIHNVFDIGAPALQLQHFAGLPRTHYHLPFQPNPTSCTHSHI</sequence>
<gene>
    <name evidence="1" type="ORF">GYMLUDRAFT_696393</name>
</gene>
<evidence type="ECO:0000313" key="2">
    <source>
        <dbReference type="Proteomes" id="UP000053593"/>
    </source>
</evidence>
<dbReference type="EMBL" id="KN834785">
    <property type="protein sequence ID" value="KIK58452.1"/>
    <property type="molecule type" value="Genomic_DNA"/>
</dbReference>
<reference evidence="1 2" key="1">
    <citation type="submission" date="2014-04" db="EMBL/GenBank/DDBJ databases">
        <title>Evolutionary Origins and Diversification of the Mycorrhizal Mutualists.</title>
        <authorList>
            <consortium name="DOE Joint Genome Institute"/>
            <consortium name="Mycorrhizal Genomics Consortium"/>
            <person name="Kohler A."/>
            <person name="Kuo A."/>
            <person name="Nagy L.G."/>
            <person name="Floudas D."/>
            <person name="Copeland A."/>
            <person name="Barry K.W."/>
            <person name="Cichocki N."/>
            <person name="Veneault-Fourrey C."/>
            <person name="LaButti K."/>
            <person name="Lindquist E.A."/>
            <person name="Lipzen A."/>
            <person name="Lundell T."/>
            <person name="Morin E."/>
            <person name="Murat C."/>
            <person name="Riley R."/>
            <person name="Ohm R."/>
            <person name="Sun H."/>
            <person name="Tunlid A."/>
            <person name="Henrissat B."/>
            <person name="Grigoriev I.V."/>
            <person name="Hibbett D.S."/>
            <person name="Martin F."/>
        </authorList>
    </citation>
    <scope>NUCLEOTIDE SEQUENCE [LARGE SCALE GENOMIC DNA]</scope>
    <source>
        <strain evidence="1 2">FD-317 M1</strain>
    </source>
</reference>
<proteinExistence type="predicted"/>
<keyword evidence="2" id="KW-1185">Reference proteome</keyword>
<organism evidence="1 2">
    <name type="scientific">Collybiopsis luxurians FD-317 M1</name>
    <dbReference type="NCBI Taxonomy" id="944289"/>
    <lineage>
        <taxon>Eukaryota</taxon>
        <taxon>Fungi</taxon>
        <taxon>Dikarya</taxon>
        <taxon>Basidiomycota</taxon>
        <taxon>Agaricomycotina</taxon>
        <taxon>Agaricomycetes</taxon>
        <taxon>Agaricomycetidae</taxon>
        <taxon>Agaricales</taxon>
        <taxon>Marasmiineae</taxon>
        <taxon>Omphalotaceae</taxon>
        <taxon>Collybiopsis</taxon>
        <taxon>Collybiopsis luxurians</taxon>
    </lineage>
</organism>
<name>A0A0D0CJD2_9AGAR</name>
<dbReference type="Proteomes" id="UP000053593">
    <property type="component" value="Unassembled WGS sequence"/>
</dbReference>
<accession>A0A0D0CJD2</accession>
<protein>
    <submittedName>
        <fullName evidence="1">Uncharacterized protein</fullName>
    </submittedName>
</protein>